<comment type="function">
    <text evidence="8">Component of the general transcription and DNA repair factor IIH (TFIIH) core complex which is involved in general and transcription-coupled nucleotide excision repair (NER) of damaged DNA.</text>
</comment>
<dbReference type="InterPro" id="IPR040662">
    <property type="entry name" value="Tfb2_C"/>
</dbReference>
<accession>A0A196SB17</accession>
<dbReference type="AlphaFoldDB" id="A0A196SB17"/>
<dbReference type="Pfam" id="PF18307">
    <property type="entry name" value="Tfb2_C"/>
    <property type="match status" value="1"/>
</dbReference>
<dbReference type="STRING" id="478820.A0A196SB17"/>
<evidence type="ECO:0000256" key="4">
    <source>
        <dbReference type="ARBA" id="ARBA00023015"/>
    </source>
</evidence>
<dbReference type="Pfam" id="PF03849">
    <property type="entry name" value="Tfb2"/>
    <property type="match status" value="1"/>
</dbReference>
<comment type="similarity">
    <text evidence="2 8">Belongs to the TFB2 family.</text>
</comment>
<proteinExistence type="inferred from homology"/>
<evidence type="ECO:0000256" key="6">
    <source>
        <dbReference type="ARBA" id="ARBA00023204"/>
    </source>
</evidence>
<dbReference type="Proteomes" id="UP000078348">
    <property type="component" value="Unassembled WGS sequence"/>
</dbReference>
<evidence type="ECO:0000313" key="10">
    <source>
        <dbReference type="EMBL" id="OAO13302.1"/>
    </source>
</evidence>
<dbReference type="GO" id="GO:0005675">
    <property type="term" value="C:transcription factor TFIIH holo complex"/>
    <property type="evidence" value="ECO:0007669"/>
    <property type="project" value="TreeGrafter"/>
</dbReference>
<dbReference type="PANTHER" id="PTHR13152:SF0">
    <property type="entry name" value="GENERAL TRANSCRIPTION FACTOR IIH SUBUNIT 4"/>
    <property type="match status" value="1"/>
</dbReference>
<feature type="domain" description="Transcription factor Tfb2 C-terminal" evidence="9">
    <location>
        <begin position="409"/>
        <end position="475"/>
    </location>
</feature>
<dbReference type="GO" id="GO:0003690">
    <property type="term" value="F:double-stranded DNA binding"/>
    <property type="evidence" value="ECO:0007669"/>
    <property type="project" value="TreeGrafter"/>
</dbReference>
<dbReference type="GO" id="GO:0000439">
    <property type="term" value="C:transcription factor TFIIH core complex"/>
    <property type="evidence" value="ECO:0007669"/>
    <property type="project" value="InterPro"/>
</dbReference>
<evidence type="ECO:0000256" key="8">
    <source>
        <dbReference type="RuleBase" id="RU364024"/>
    </source>
</evidence>
<keyword evidence="5 8" id="KW-0804">Transcription</keyword>
<evidence type="ECO:0000256" key="1">
    <source>
        <dbReference type="ARBA" id="ARBA00004123"/>
    </source>
</evidence>
<keyword evidence="7 8" id="KW-0539">Nucleus</keyword>
<dbReference type="Gene3D" id="3.30.70.2610">
    <property type="match status" value="1"/>
</dbReference>
<evidence type="ECO:0000256" key="2">
    <source>
        <dbReference type="ARBA" id="ARBA00007132"/>
    </source>
</evidence>
<dbReference type="EMBL" id="LXWW01000421">
    <property type="protein sequence ID" value="OAO13302.1"/>
    <property type="molecule type" value="Genomic_DNA"/>
</dbReference>
<keyword evidence="6 8" id="KW-0234">DNA repair</keyword>
<evidence type="ECO:0000256" key="7">
    <source>
        <dbReference type="ARBA" id="ARBA00023242"/>
    </source>
</evidence>
<keyword evidence="11" id="KW-1185">Reference proteome</keyword>
<gene>
    <name evidence="10" type="ORF">AV274_4977</name>
</gene>
<organism evidence="10 11">
    <name type="scientific">Blastocystis sp. subtype 1 (strain ATCC 50177 / NandII)</name>
    <dbReference type="NCBI Taxonomy" id="478820"/>
    <lineage>
        <taxon>Eukaryota</taxon>
        <taxon>Sar</taxon>
        <taxon>Stramenopiles</taxon>
        <taxon>Bigyra</taxon>
        <taxon>Opalozoa</taxon>
        <taxon>Opalinata</taxon>
        <taxon>Blastocystidae</taxon>
        <taxon>Blastocystis</taxon>
    </lineage>
</organism>
<comment type="subcellular location">
    <subcellularLocation>
        <location evidence="1 8">Nucleus</location>
    </subcellularLocation>
</comment>
<protein>
    <recommendedName>
        <fullName evidence="8">General transcription factor IIH subunit 4</fullName>
    </recommendedName>
</protein>
<dbReference type="PANTHER" id="PTHR13152">
    <property type="entry name" value="TFIIH, POLYPEPTIDE 4"/>
    <property type="match status" value="1"/>
</dbReference>
<name>A0A196SB17_BLAHN</name>
<keyword evidence="4 8" id="KW-0805">Transcription regulation</keyword>
<evidence type="ECO:0000256" key="5">
    <source>
        <dbReference type="ARBA" id="ARBA00023163"/>
    </source>
</evidence>
<keyword evidence="3 8" id="KW-0227">DNA damage</keyword>
<evidence type="ECO:0000256" key="3">
    <source>
        <dbReference type="ARBA" id="ARBA00022763"/>
    </source>
</evidence>
<dbReference type="InterPro" id="IPR004598">
    <property type="entry name" value="TFIIH_p52/Tfb2"/>
</dbReference>
<dbReference type="GO" id="GO:0001671">
    <property type="term" value="F:ATPase activator activity"/>
    <property type="evidence" value="ECO:0007669"/>
    <property type="project" value="InterPro"/>
</dbReference>
<dbReference type="GO" id="GO:0006289">
    <property type="term" value="P:nucleotide-excision repair"/>
    <property type="evidence" value="ECO:0007669"/>
    <property type="project" value="InterPro"/>
</dbReference>
<sequence length="476" mass="54643">MLEEYLRNLSRSQFEELFKELGSIHTLLQLLPNECRQIFNLLFCVNEPVLQDQVISNFQNTPTEIVLGYVRQLLDYHIVETVNGQDAASLSLAINSIFYQTYMNSIVTNQHCKWASKASKEYKEMNDESTKYCEQCYSRNNSLLLNPSNATSDPNNDRLLSLFRSCGLISAGSRGGSHYTTTPRGFQFLLMTFHDQVGFLLQHLLAATANPVPFFSFLFNLPQMTPRMPYRVAKLTPEQTALFPLFHLVGLVYARRLNNEDFFYVTHVGADFLYPSAASDAAAFSMRIKSTLKIVVESNFHVYAFGPLRENALHIQILSQFIEKRTLLPNMVAFLITRNSIVKAMRNGITADQICSFLEEYSENDVLMKEADAKLERSNPGLHMNGKVEDLNIRSENGVYYKIPMNITDQIYLWERELNRASYKKAFLYKCPDANVFSKITDRSDVCECIVYQDVKKRVIVVTARGKELIDRYIRV</sequence>
<evidence type="ECO:0000313" key="11">
    <source>
        <dbReference type="Proteomes" id="UP000078348"/>
    </source>
</evidence>
<dbReference type="OrthoDB" id="364513at2759"/>
<comment type="caution">
    <text evidence="10">The sequence shown here is derived from an EMBL/GenBank/DDBJ whole genome shotgun (WGS) entry which is preliminary data.</text>
</comment>
<reference evidence="10 11" key="1">
    <citation type="submission" date="2016-05" db="EMBL/GenBank/DDBJ databases">
        <title>Nuclear genome of Blastocystis sp. subtype 1 NandII.</title>
        <authorList>
            <person name="Gentekaki E."/>
            <person name="Curtis B."/>
            <person name="Stairs C."/>
            <person name="Eme L."/>
            <person name="Herman E."/>
            <person name="Klimes V."/>
            <person name="Arias M.C."/>
            <person name="Elias M."/>
            <person name="Hilliou F."/>
            <person name="Klute M."/>
            <person name="Malik S.-B."/>
            <person name="Pightling A."/>
            <person name="Rachubinski R."/>
            <person name="Salas D."/>
            <person name="Schlacht A."/>
            <person name="Suga H."/>
            <person name="Archibald J."/>
            <person name="Ball S.G."/>
            <person name="Clark G."/>
            <person name="Dacks J."/>
            <person name="Van Der Giezen M."/>
            <person name="Tsaousis A."/>
            <person name="Roger A."/>
        </authorList>
    </citation>
    <scope>NUCLEOTIDE SEQUENCE [LARGE SCALE GENOMIC DNA]</scope>
    <source>
        <strain evidence="11">ATCC 50177 / NandII</strain>
    </source>
</reference>
<evidence type="ECO:0000259" key="9">
    <source>
        <dbReference type="Pfam" id="PF18307"/>
    </source>
</evidence>